<dbReference type="EMBL" id="OX459943">
    <property type="protein sequence ID" value="CAI9178021.1"/>
    <property type="molecule type" value="Genomic_DNA"/>
</dbReference>
<name>A0ABN9A0T3_RANTA</name>
<accession>A0ABN9A0T3</accession>
<proteinExistence type="predicted"/>
<evidence type="ECO:0000256" key="1">
    <source>
        <dbReference type="SAM" id="MobiDB-lite"/>
    </source>
</evidence>
<sequence>MKAGTNGPGRPLTGDNSRAQPPVAPGAGAATALRSPERAGAGDHMAPARRASGAAVRGAFTVCALWGPGACILCLFSESECTCKCGLDRVRGCGPCAQSRGETHFRFPAALKKRPGSASSFTAESGASALLAKSRDAGRFCSPVRDPAARGPAGPLCAIRLPLLPPLRLPRPGGPAGGAG</sequence>
<protein>
    <submittedName>
        <fullName evidence="2">Uncharacterized protein</fullName>
    </submittedName>
</protein>
<feature type="compositionally biased region" description="Low complexity" evidence="1">
    <location>
        <begin position="19"/>
        <end position="31"/>
    </location>
</feature>
<gene>
    <name evidence="2" type="ORF">MRATA1EN1_LOCUS26983</name>
</gene>
<evidence type="ECO:0000313" key="3">
    <source>
        <dbReference type="Proteomes" id="UP001176941"/>
    </source>
</evidence>
<evidence type="ECO:0000313" key="2">
    <source>
        <dbReference type="EMBL" id="CAI9178021.1"/>
    </source>
</evidence>
<reference evidence="2" key="1">
    <citation type="submission" date="2023-04" db="EMBL/GenBank/DDBJ databases">
        <authorList>
            <consortium name="ELIXIR-Norway"/>
        </authorList>
    </citation>
    <scope>NUCLEOTIDE SEQUENCE [LARGE SCALE GENOMIC DNA]</scope>
</reference>
<feature type="region of interest" description="Disordered" evidence="1">
    <location>
        <begin position="1"/>
        <end position="31"/>
    </location>
</feature>
<dbReference type="Proteomes" id="UP001176941">
    <property type="component" value="Chromosome 7"/>
</dbReference>
<organism evidence="2 3">
    <name type="scientific">Rangifer tarandus platyrhynchus</name>
    <name type="common">Svalbard reindeer</name>
    <dbReference type="NCBI Taxonomy" id="3082113"/>
    <lineage>
        <taxon>Eukaryota</taxon>
        <taxon>Metazoa</taxon>
        <taxon>Chordata</taxon>
        <taxon>Craniata</taxon>
        <taxon>Vertebrata</taxon>
        <taxon>Euteleostomi</taxon>
        <taxon>Mammalia</taxon>
        <taxon>Eutheria</taxon>
        <taxon>Laurasiatheria</taxon>
        <taxon>Artiodactyla</taxon>
        <taxon>Ruminantia</taxon>
        <taxon>Pecora</taxon>
        <taxon>Cervidae</taxon>
        <taxon>Odocoileinae</taxon>
        <taxon>Rangifer</taxon>
    </lineage>
</organism>
<keyword evidence="3" id="KW-1185">Reference proteome</keyword>